<evidence type="ECO:0000313" key="8">
    <source>
        <dbReference type="Proteomes" id="UP000764110"/>
    </source>
</evidence>
<dbReference type="GO" id="GO:0016787">
    <property type="term" value="F:hydrolase activity"/>
    <property type="evidence" value="ECO:0007669"/>
    <property type="project" value="InterPro"/>
</dbReference>
<dbReference type="InterPro" id="IPR008040">
    <property type="entry name" value="Hydant_A_N"/>
</dbReference>
<reference evidence="7 8" key="1">
    <citation type="submission" date="2020-07" db="EMBL/GenBank/DDBJ databases">
        <title>Metarhizium humberi genome.</title>
        <authorList>
            <person name="Lysoe E."/>
        </authorList>
    </citation>
    <scope>NUCLEOTIDE SEQUENCE [LARGE SCALE GENOMIC DNA]</scope>
    <source>
        <strain evidence="7 8">ESALQ1638</strain>
    </source>
</reference>
<dbReference type="Pfam" id="PF05378">
    <property type="entry name" value="Hydant_A_N"/>
    <property type="match status" value="1"/>
</dbReference>
<dbReference type="Gene3D" id="3.30.420.40">
    <property type="match status" value="1"/>
</dbReference>
<feature type="domain" description="S-Me-THD-like C-terminal" evidence="6">
    <location>
        <begin position="779"/>
        <end position="983"/>
    </location>
</feature>
<dbReference type="PANTHER" id="PTHR11365">
    <property type="entry name" value="5-OXOPROLINASE RELATED"/>
    <property type="match status" value="1"/>
</dbReference>
<dbReference type="Gene3D" id="3.90.1300.10">
    <property type="entry name" value="Amidase signature (AS) domain"/>
    <property type="match status" value="2"/>
</dbReference>
<dbReference type="InterPro" id="IPR023631">
    <property type="entry name" value="Amidase_dom"/>
</dbReference>
<dbReference type="InterPro" id="IPR002821">
    <property type="entry name" value="Hydantoinase_A"/>
</dbReference>
<evidence type="ECO:0000259" key="3">
    <source>
        <dbReference type="Pfam" id="PF01968"/>
    </source>
</evidence>
<dbReference type="InterPro" id="IPR045079">
    <property type="entry name" value="Oxoprolinase-like"/>
</dbReference>
<evidence type="ECO:0000259" key="5">
    <source>
        <dbReference type="Pfam" id="PF06032"/>
    </source>
</evidence>
<gene>
    <name evidence="7" type="ORF">MHUMG1_07751</name>
</gene>
<comment type="caution">
    <text evidence="7">The sequence shown here is derived from an EMBL/GenBank/DDBJ whole genome shotgun (WGS) entry which is preliminary data.</text>
</comment>
<dbReference type="SUPFAM" id="SSF53067">
    <property type="entry name" value="Actin-like ATPase domain"/>
    <property type="match status" value="2"/>
</dbReference>
<protein>
    <recommendedName>
        <fullName evidence="9">Hydantoinase</fullName>
    </recommendedName>
</protein>
<dbReference type="Gene3D" id="2.40.390.10">
    <property type="entry name" value="CV3147-like"/>
    <property type="match status" value="1"/>
</dbReference>
<sequence length="1428" mass="153950">MAFYRVGVDVGGTNTDAAILDISACDTASRGVLASYKTFTTTDITSGIETAVKAILEASQVDLNRIIAVTIGTTHFINAVVEANARELGRVAVLRLCGPFTRQISPFADFPPKLRSILDGGSFFLDGGLEFNGEQILPLDYEQIRQATRHLIHQGVRSAAIVGVFSPIDHVSPQEETCRKIMLEVDSDLDITISRDIGPVGLLERENATILNSAILRTARRLIKGFKRAVAVLGLQCPLYLSRNDGTIIAADEAANLPITTFASGPTNSMIGAAFLAGYGRRSVSTNNHANGVKTNGDSSESQVLVVDIGGTTTDVCALLPSGFPRLAPGFTEVGGVRTAFSMPEVRSVGLGGGSIVQVDAETGHVTLGPASVGNLLTQQALVFGGRTMTATDMVAAMGKTELGHPSLVSEIPAIVVEAARKRIKKILEDVIEQMKFSAAPVHVLLVGGGALLVTESLEGVERCIRPMHSEAANAVGAAISEVSGDVDLIEALKGRSEKAVVAAACEKAMGLAIERGATADDVRIVQITKTPLQYVNNGAIRIQVRAVGKLRTPDVVRLPETNGTGSAEDDNEPEARPQVEPDIAVDVPHQLQVGMDLATYRPEVKQGVWYVSEVDIELISTGCGILGTGGGGPTHYEALRCKEILRTGGKGRMRIICPESLKDDDLIGFGSWYGAPGVSNERIVNGGEIDVGVDTLLKVLGGQKLNGFLLDEVGGGNGLSIFSTAVNYNLPVVDGDTMGRAFPAMYHSTTSVYGHPLTPCCITDCRGVISILMGADSPDRVEKVLRSTAIELGLGCAVCTNPLSGKSIKSHAVPRTLSLAWYLGRAIHLARRKKTSYIEAVSHIGKARLIFAGKIIDVQRNISDGYTKGHVLLAPLSLEEQEGVKTDSHSNRQADKHMLIPFQNEYLYAALTDPTGKEADQIICTVPELISVLGQDGEAIGSQDLKYGLRVSVIAMPAHPLWKTPQGLRVGGPQGFGLEIPFAFNVFTQIFHLPQRTVFVWARLATSFLPLFTLKPVFAPIATLQQTPEPSLDILTATAGDLRQLLDCGKCTSVELAQLYLDHMARHNHAGMKLHAITTTAPVQMLLEEARALDLERRKSRARLPLHEIPVTLKEWANCRGANLTSANGPQTQTPYVLGGVDPNDKWLATANSSSGSAVGTAAGFSAFSIGSESDRSIVQPAIRAALYSMKGSVGTIDMEGTMSGGMGFDSAGPLAKSVQDCADVMNVLLSGRHFRSHLAKSWEGIRVAYLDYKTWQFADRICDQARAFDDEHVWIDRVQARPGPRCKGYYNAKLLMPDKIMEKYGTVPRWTLYYRELLFGFKRFLALFNNTGPRTLQDLVDFNKKHAELEPPYNQPSQSSFESTLEGNMSDGEYVSGLRHLRQSFRDVIRDQRVGQGRSTDFALSMLYKYYKTVTSQLRGSSSLAI</sequence>
<dbReference type="Pfam" id="PF01425">
    <property type="entry name" value="Amidase"/>
    <property type="match status" value="1"/>
</dbReference>
<dbReference type="Pfam" id="PF01968">
    <property type="entry name" value="Hydantoinase_A"/>
    <property type="match status" value="1"/>
</dbReference>
<dbReference type="InterPro" id="IPR010318">
    <property type="entry name" value="S-Me-THD_N"/>
</dbReference>
<dbReference type="EMBL" id="JACEFI010000016">
    <property type="protein sequence ID" value="KAH0594401.1"/>
    <property type="molecule type" value="Genomic_DNA"/>
</dbReference>
<dbReference type="PANTHER" id="PTHR11365:SF10">
    <property type="entry name" value="HYDANTOINASE_OXOPROLINASE"/>
    <property type="match status" value="1"/>
</dbReference>
<dbReference type="Proteomes" id="UP000764110">
    <property type="component" value="Unassembled WGS sequence"/>
</dbReference>
<dbReference type="InterPro" id="IPR043129">
    <property type="entry name" value="ATPase_NBD"/>
</dbReference>
<evidence type="ECO:0000313" key="7">
    <source>
        <dbReference type="EMBL" id="KAH0594401.1"/>
    </source>
</evidence>
<dbReference type="InterPro" id="IPR048350">
    <property type="entry name" value="S-Me-THD-like_C"/>
</dbReference>
<evidence type="ECO:0000256" key="1">
    <source>
        <dbReference type="SAM" id="MobiDB-lite"/>
    </source>
</evidence>
<dbReference type="Pfam" id="PF20906">
    <property type="entry name" value="S-Me-THD_C"/>
    <property type="match status" value="1"/>
</dbReference>
<evidence type="ECO:0000259" key="6">
    <source>
        <dbReference type="Pfam" id="PF20906"/>
    </source>
</evidence>
<dbReference type="InterPro" id="IPR036928">
    <property type="entry name" value="AS_sf"/>
</dbReference>
<feature type="domain" description="Hydantoinase A/oxoprolinase" evidence="3">
    <location>
        <begin position="205"/>
        <end position="400"/>
    </location>
</feature>
<name>A0A9P8M4M1_9HYPO</name>
<dbReference type="Gene3D" id="3.40.1610.10">
    <property type="entry name" value="CV3147-like domain"/>
    <property type="match status" value="1"/>
</dbReference>
<feature type="region of interest" description="Disordered" evidence="1">
    <location>
        <begin position="557"/>
        <end position="578"/>
    </location>
</feature>
<feature type="domain" description="Hydantoinase/oxoprolinase N-terminal" evidence="4">
    <location>
        <begin position="5"/>
        <end position="171"/>
    </location>
</feature>
<evidence type="ECO:0008006" key="9">
    <source>
        <dbReference type="Google" id="ProtNLM"/>
    </source>
</evidence>
<dbReference type="InterPro" id="IPR027479">
    <property type="entry name" value="S-Me-THD_N_sf"/>
</dbReference>
<evidence type="ECO:0000259" key="4">
    <source>
        <dbReference type="Pfam" id="PF05378"/>
    </source>
</evidence>
<accession>A0A9P8M4M1</accession>
<keyword evidence="8" id="KW-1185">Reference proteome</keyword>
<dbReference type="SUPFAM" id="SSF160991">
    <property type="entry name" value="CV3147-like"/>
    <property type="match status" value="1"/>
</dbReference>
<evidence type="ECO:0000259" key="2">
    <source>
        <dbReference type="Pfam" id="PF01425"/>
    </source>
</evidence>
<proteinExistence type="predicted"/>
<dbReference type="Pfam" id="PF06032">
    <property type="entry name" value="S-Me-THD_N"/>
    <property type="match status" value="1"/>
</dbReference>
<dbReference type="InterPro" id="IPR024071">
    <property type="entry name" value="S-Me-THD_C_sf"/>
</dbReference>
<feature type="domain" description="S-Me-THD N-terminal" evidence="5">
    <location>
        <begin position="616"/>
        <end position="773"/>
    </location>
</feature>
<organism evidence="7 8">
    <name type="scientific">Metarhizium humberi</name>
    <dbReference type="NCBI Taxonomy" id="2596975"/>
    <lineage>
        <taxon>Eukaryota</taxon>
        <taxon>Fungi</taxon>
        <taxon>Dikarya</taxon>
        <taxon>Ascomycota</taxon>
        <taxon>Pezizomycotina</taxon>
        <taxon>Sordariomycetes</taxon>
        <taxon>Hypocreomycetidae</taxon>
        <taxon>Hypocreales</taxon>
        <taxon>Clavicipitaceae</taxon>
        <taxon>Metarhizium</taxon>
    </lineage>
</organism>
<feature type="domain" description="Amidase" evidence="2">
    <location>
        <begin position="1128"/>
        <end position="1241"/>
    </location>
</feature>
<dbReference type="SUPFAM" id="SSF75304">
    <property type="entry name" value="Amidase signature (AS) enzymes"/>
    <property type="match status" value="1"/>
</dbReference>